<feature type="transmembrane region" description="Helical" evidence="6">
    <location>
        <begin position="424"/>
        <end position="452"/>
    </location>
</feature>
<keyword evidence="5 6" id="KW-0472">Membrane</keyword>
<feature type="transmembrane region" description="Helical" evidence="6">
    <location>
        <begin position="229"/>
        <end position="249"/>
    </location>
</feature>
<evidence type="ECO:0000256" key="3">
    <source>
        <dbReference type="ARBA" id="ARBA00022692"/>
    </source>
</evidence>
<dbReference type="InterPro" id="IPR011701">
    <property type="entry name" value="MFS"/>
</dbReference>
<feature type="transmembrane region" description="Helical" evidence="6">
    <location>
        <begin position="108"/>
        <end position="127"/>
    </location>
</feature>
<dbReference type="GO" id="GO:0012505">
    <property type="term" value="C:endomembrane system"/>
    <property type="evidence" value="ECO:0007669"/>
    <property type="project" value="UniProtKB-SubCell"/>
</dbReference>
<dbReference type="Pfam" id="PF07690">
    <property type="entry name" value="MFS_1"/>
    <property type="match status" value="1"/>
</dbReference>
<dbReference type="InterPro" id="IPR020846">
    <property type="entry name" value="MFS_dom"/>
</dbReference>
<evidence type="ECO:0000256" key="2">
    <source>
        <dbReference type="ARBA" id="ARBA00022448"/>
    </source>
</evidence>
<dbReference type="PROSITE" id="PS50850">
    <property type="entry name" value="MFS"/>
    <property type="match status" value="1"/>
</dbReference>
<dbReference type="Proteomes" id="UP000561459">
    <property type="component" value="Unassembled WGS sequence"/>
</dbReference>
<name>A0A7W6G0I9_9SPHN</name>
<protein>
    <submittedName>
        <fullName evidence="8">MFS family permease</fullName>
    </submittedName>
</protein>
<evidence type="ECO:0000256" key="1">
    <source>
        <dbReference type="ARBA" id="ARBA00004127"/>
    </source>
</evidence>
<feature type="transmembrane region" description="Helical" evidence="6">
    <location>
        <begin position="261"/>
        <end position="280"/>
    </location>
</feature>
<keyword evidence="2" id="KW-0813">Transport</keyword>
<evidence type="ECO:0000256" key="6">
    <source>
        <dbReference type="SAM" id="Phobius"/>
    </source>
</evidence>
<feature type="transmembrane region" description="Helical" evidence="6">
    <location>
        <begin position="335"/>
        <end position="356"/>
    </location>
</feature>
<feature type="transmembrane region" description="Helical" evidence="6">
    <location>
        <begin position="511"/>
        <end position="533"/>
    </location>
</feature>
<evidence type="ECO:0000259" key="7">
    <source>
        <dbReference type="PROSITE" id="PS50850"/>
    </source>
</evidence>
<keyword evidence="3 6" id="KW-0812">Transmembrane</keyword>
<dbReference type="InterPro" id="IPR036259">
    <property type="entry name" value="MFS_trans_sf"/>
</dbReference>
<dbReference type="AlphaFoldDB" id="A0A7W6G0I9"/>
<comment type="caution">
    <text evidence="8">The sequence shown here is derived from an EMBL/GenBank/DDBJ whole genome shotgun (WGS) entry which is preliminary data.</text>
</comment>
<sequence length="568" mass="60709">MIRRRRAAVPATAEYQFAAHERPTMPGSPANPAHPGGRRIAYFAIGILIGITGGLGNALVGVNLNFAQGTLGLDSDQAAMLTAVYLMTNTTANLLLVKYRQQFGLQPFIRYMLPIYAAATMLHLVAHGFWSSIAVRAASGFSASAMSTLTLLYIMQSMSAPKRLAGVMMGISVPQLAMPLARALSPGLLVSGDWHMLYWCELGLTLASLAAIMSLPLPPSERTKSFEKGDFLTFALLAPGLWLLIAVLTEGRIEWWTERAWMGWGLAASLVLVGTALLIETRRANPLINVRWLGTREMMRLILVAVAVRILLSEQAFGSVGLLTALGMINDQMVTLNIVIIIASIAGIVTAVFSFDPADPSRAITLAVLLIALGAFMDASATSLSRPSSFYLSQALIGFASMLFLAHAMVIGISRTLLAGPKHFVSFVVLFGLSQSLGGIAGTALLGTFQIVREKFHSHELVQSIVLTDPLVAARVRGTGASVANVIGDPTLTNAEGAALLTRTVSREANVLAFNDVFLLIGVLAILTFLWSLSIRASIRRRGETSPVIQLQQRSQAAAAAAAEESTR</sequence>
<dbReference type="RefSeq" id="WP_183617940.1">
    <property type="nucleotide sequence ID" value="NZ_JACIDY010000008.1"/>
</dbReference>
<dbReference type="EMBL" id="JACIDY010000008">
    <property type="protein sequence ID" value="MBB3941252.1"/>
    <property type="molecule type" value="Genomic_DNA"/>
</dbReference>
<dbReference type="PANTHER" id="PTHR23501">
    <property type="entry name" value="MAJOR FACILITATOR SUPERFAMILY"/>
    <property type="match status" value="1"/>
</dbReference>
<feature type="transmembrane region" description="Helical" evidence="6">
    <location>
        <begin position="196"/>
        <end position="217"/>
    </location>
</feature>
<feature type="transmembrane region" description="Helical" evidence="6">
    <location>
        <begin position="301"/>
        <end position="329"/>
    </location>
</feature>
<dbReference type="Gene3D" id="1.20.1250.20">
    <property type="entry name" value="MFS general substrate transporter like domains"/>
    <property type="match status" value="1"/>
</dbReference>
<feature type="transmembrane region" description="Helical" evidence="6">
    <location>
        <begin position="133"/>
        <end position="154"/>
    </location>
</feature>
<proteinExistence type="predicted"/>
<evidence type="ECO:0000313" key="9">
    <source>
        <dbReference type="Proteomes" id="UP000561459"/>
    </source>
</evidence>
<dbReference type="SUPFAM" id="SSF103473">
    <property type="entry name" value="MFS general substrate transporter"/>
    <property type="match status" value="1"/>
</dbReference>
<feature type="transmembrane region" description="Helical" evidence="6">
    <location>
        <begin position="363"/>
        <end position="384"/>
    </location>
</feature>
<feature type="transmembrane region" description="Helical" evidence="6">
    <location>
        <begin position="390"/>
        <end position="412"/>
    </location>
</feature>
<keyword evidence="4 6" id="KW-1133">Transmembrane helix</keyword>
<dbReference type="GO" id="GO:0022857">
    <property type="term" value="F:transmembrane transporter activity"/>
    <property type="evidence" value="ECO:0007669"/>
    <property type="project" value="InterPro"/>
</dbReference>
<feature type="domain" description="Major facilitator superfamily (MFS) profile" evidence="7">
    <location>
        <begin position="42"/>
        <end position="540"/>
    </location>
</feature>
<feature type="transmembrane region" description="Helical" evidence="6">
    <location>
        <begin position="40"/>
        <end position="66"/>
    </location>
</feature>
<accession>A0A7W6G0I9</accession>
<feature type="transmembrane region" description="Helical" evidence="6">
    <location>
        <begin position="78"/>
        <end position="96"/>
    </location>
</feature>
<organism evidence="8 9">
    <name type="scientific">Novosphingobium fluoreni</name>
    <dbReference type="NCBI Taxonomy" id="1391222"/>
    <lineage>
        <taxon>Bacteria</taxon>
        <taxon>Pseudomonadati</taxon>
        <taxon>Pseudomonadota</taxon>
        <taxon>Alphaproteobacteria</taxon>
        <taxon>Sphingomonadales</taxon>
        <taxon>Sphingomonadaceae</taxon>
        <taxon>Novosphingobium</taxon>
    </lineage>
</organism>
<evidence type="ECO:0000256" key="4">
    <source>
        <dbReference type="ARBA" id="ARBA00022989"/>
    </source>
</evidence>
<evidence type="ECO:0000313" key="8">
    <source>
        <dbReference type="EMBL" id="MBB3941252.1"/>
    </source>
</evidence>
<dbReference type="GO" id="GO:0005886">
    <property type="term" value="C:plasma membrane"/>
    <property type="evidence" value="ECO:0007669"/>
    <property type="project" value="TreeGrafter"/>
</dbReference>
<comment type="subcellular location">
    <subcellularLocation>
        <location evidence="1">Endomembrane system</location>
        <topology evidence="1">Multi-pass membrane protein</topology>
    </subcellularLocation>
</comment>
<dbReference type="PANTHER" id="PTHR23501:SF191">
    <property type="entry name" value="VACUOLAR BASIC AMINO ACID TRANSPORTER 4"/>
    <property type="match status" value="1"/>
</dbReference>
<evidence type="ECO:0000256" key="5">
    <source>
        <dbReference type="ARBA" id="ARBA00023136"/>
    </source>
</evidence>
<gene>
    <name evidence="8" type="ORF">GGR39_002928</name>
</gene>
<keyword evidence="9" id="KW-1185">Reference proteome</keyword>
<feature type="transmembrane region" description="Helical" evidence="6">
    <location>
        <begin position="166"/>
        <end position="184"/>
    </location>
</feature>
<reference evidence="8 9" key="1">
    <citation type="submission" date="2020-08" db="EMBL/GenBank/DDBJ databases">
        <title>Genomic Encyclopedia of Type Strains, Phase IV (KMG-IV): sequencing the most valuable type-strain genomes for metagenomic binning, comparative biology and taxonomic classification.</title>
        <authorList>
            <person name="Goeker M."/>
        </authorList>
    </citation>
    <scope>NUCLEOTIDE SEQUENCE [LARGE SCALE GENOMIC DNA]</scope>
    <source>
        <strain evidence="8 9">DSM 27568</strain>
    </source>
</reference>